<evidence type="ECO:0000256" key="6">
    <source>
        <dbReference type="ARBA" id="ARBA00022741"/>
    </source>
</evidence>
<dbReference type="InterPro" id="IPR050156">
    <property type="entry name" value="TC-AMP_synthase_SUA5"/>
</dbReference>
<dbReference type="AlphaFoldDB" id="A0A3N0V0P8"/>
<dbReference type="GO" id="GO:0003725">
    <property type="term" value="F:double-stranded RNA binding"/>
    <property type="evidence" value="ECO:0007669"/>
    <property type="project" value="InterPro"/>
</dbReference>
<reference evidence="11 12" key="1">
    <citation type="submission" date="2018-10" db="EMBL/GenBank/DDBJ databases">
        <authorList>
            <person name="Chen W.-M."/>
        </authorList>
    </citation>
    <scope>NUCLEOTIDE SEQUENCE [LARGE SCALE GENOMIC DNA]</scope>
    <source>
        <strain evidence="11 12">H-5</strain>
    </source>
</reference>
<dbReference type="GO" id="GO:0005737">
    <property type="term" value="C:cytoplasm"/>
    <property type="evidence" value="ECO:0007669"/>
    <property type="project" value="UniProtKB-SubCell"/>
</dbReference>
<dbReference type="PANTHER" id="PTHR17490">
    <property type="entry name" value="SUA5"/>
    <property type="match status" value="1"/>
</dbReference>
<evidence type="ECO:0000256" key="2">
    <source>
        <dbReference type="ARBA" id="ARBA00022490"/>
    </source>
</evidence>
<dbReference type="SUPFAM" id="SSF55821">
    <property type="entry name" value="YrdC/RibB"/>
    <property type="match status" value="1"/>
</dbReference>
<dbReference type="InterPro" id="IPR023535">
    <property type="entry name" value="TC-AMP_synthase"/>
</dbReference>
<dbReference type="EMBL" id="RJVP01000003">
    <property type="protein sequence ID" value="ROH86330.1"/>
    <property type="molecule type" value="Genomic_DNA"/>
</dbReference>
<dbReference type="GO" id="GO:0005524">
    <property type="term" value="F:ATP binding"/>
    <property type="evidence" value="ECO:0007669"/>
    <property type="project" value="UniProtKB-UniRule"/>
</dbReference>
<comment type="caution">
    <text evidence="11">The sequence shown here is derived from an EMBL/GenBank/DDBJ whole genome shotgun (WGS) entry which is preliminary data.</text>
</comment>
<evidence type="ECO:0000313" key="11">
    <source>
        <dbReference type="EMBL" id="ROH86330.1"/>
    </source>
</evidence>
<evidence type="ECO:0000256" key="4">
    <source>
        <dbReference type="ARBA" id="ARBA00022694"/>
    </source>
</evidence>
<keyword evidence="3 9" id="KW-0808">Transferase</keyword>
<evidence type="ECO:0000256" key="3">
    <source>
        <dbReference type="ARBA" id="ARBA00022679"/>
    </source>
</evidence>
<dbReference type="EC" id="2.7.7.87" evidence="9"/>
<dbReference type="HAMAP" id="MF_01852">
    <property type="entry name" value="TsaC"/>
    <property type="match status" value="1"/>
</dbReference>
<dbReference type="GO" id="GO:0000049">
    <property type="term" value="F:tRNA binding"/>
    <property type="evidence" value="ECO:0007669"/>
    <property type="project" value="TreeGrafter"/>
</dbReference>
<dbReference type="PROSITE" id="PS51163">
    <property type="entry name" value="YRDC"/>
    <property type="match status" value="1"/>
</dbReference>
<accession>A0A3N0V0P8</accession>
<keyword evidence="7 9" id="KW-0067">ATP-binding</keyword>
<comment type="catalytic activity">
    <reaction evidence="8 9">
        <text>L-threonine + hydrogencarbonate + ATP = L-threonylcarbamoyladenylate + diphosphate + H2O</text>
        <dbReference type="Rhea" id="RHEA:36407"/>
        <dbReference type="ChEBI" id="CHEBI:15377"/>
        <dbReference type="ChEBI" id="CHEBI:17544"/>
        <dbReference type="ChEBI" id="CHEBI:30616"/>
        <dbReference type="ChEBI" id="CHEBI:33019"/>
        <dbReference type="ChEBI" id="CHEBI:57926"/>
        <dbReference type="ChEBI" id="CHEBI:73682"/>
        <dbReference type="EC" id="2.7.7.87"/>
    </reaction>
</comment>
<dbReference type="InterPro" id="IPR006070">
    <property type="entry name" value="Sua5-like_dom"/>
</dbReference>
<dbReference type="InterPro" id="IPR017945">
    <property type="entry name" value="DHBP_synth_RibB-like_a/b_dom"/>
</dbReference>
<dbReference type="Proteomes" id="UP000275137">
    <property type="component" value="Unassembled WGS sequence"/>
</dbReference>
<keyword evidence="5 9" id="KW-0548">Nucleotidyltransferase</keyword>
<comment type="subcellular location">
    <subcellularLocation>
        <location evidence="1 9">Cytoplasm</location>
    </subcellularLocation>
</comment>
<evidence type="ECO:0000259" key="10">
    <source>
        <dbReference type="PROSITE" id="PS51163"/>
    </source>
</evidence>
<evidence type="ECO:0000256" key="8">
    <source>
        <dbReference type="ARBA" id="ARBA00048366"/>
    </source>
</evidence>
<evidence type="ECO:0000256" key="1">
    <source>
        <dbReference type="ARBA" id="ARBA00004496"/>
    </source>
</evidence>
<dbReference type="PANTHER" id="PTHR17490:SF18">
    <property type="entry name" value="THREONYLCARBAMOYL-AMP SYNTHASE"/>
    <property type="match status" value="1"/>
</dbReference>
<dbReference type="Pfam" id="PF01300">
    <property type="entry name" value="Sua5_yciO_yrdC"/>
    <property type="match status" value="1"/>
</dbReference>
<keyword evidence="12" id="KW-1185">Reference proteome</keyword>
<comment type="function">
    <text evidence="9">Required for the formation of a threonylcarbamoyl group on adenosine at position 37 (t(6)A37) in tRNAs that read codons beginning with adenine. Catalyzes the conversion of L-threonine, HCO(3)(-)/CO(2) and ATP to give threonylcarbamoyl-AMP (TC-AMP) as the acyladenylate intermediate, with the release of diphosphate.</text>
</comment>
<keyword evidence="2 9" id="KW-0963">Cytoplasm</keyword>
<dbReference type="GO" id="GO:0006450">
    <property type="term" value="P:regulation of translational fidelity"/>
    <property type="evidence" value="ECO:0007669"/>
    <property type="project" value="TreeGrafter"/>
</dbReference>
<protein>
    <recommendedName>
        <fullName evidence="9">Threonylcarbamoyl-AMP synthase</fullName>
        <shortName evidence="9">TC-AMP synthase</shortName>
        <ecNumber evidence="9">2.7.7.87</ecNumber>
    </recommendedName>
    <alternativeName>
        <fullName evidence="9">L-threonylcarbamoyladenylate synthase</fullName>
    </alternativeName>
    <alternativeName>
        <fullName evidence="9">t(6)A37 threonylcarbamoyladenosine biosynthesis protein TsaC</fullName>
    </alternativeName>
    <alternativeName>
        <fullName evidence="9">tRNA threonylcarbamoyladenosine biosynthesis protein TsaC</fullName>
    </alternativeName>
</protein>
<evidence type="ECO:0000313" key="12">
    <source>
        <dbReference type="Proteomes" id="UP000275137"/>
    </source>
</evidence>
<organism evidence="11 12">
    <name type="scientific">Pseudomethylobacillus aquaticus</name>
    <dbReference type="NCBI Taxonomy" id="2676064"/>
    <lineage>
        <taxon>Bacteria</taxon>
        <taxon>Pseudomonadati</taxon>
        <taxon>Pseudomonadota</taxon>
        <taxon>Betaproteobacteria</taxon>
        <taxon>Nitrosomonadales</taxon>
        <taxon>Methylophilaceae</taxon>
        <taxon>Pseudomethylobacillus</taxon>
    </lineage>
</organism>
<sequence length="180" mass="19827">MLDRALHHYLRAGGVIAYATESCFGLGCDPRSRLGVQRILRLKGRPQHKGLILIASKVTQLRHYMAPLSADEYQQLGAKRPRPHTWLVPTATHCPVWLSGRHPSIAVRITAFPPARQLCQASNMALVSTSANRSGHAPAKTTRLCKQLFGDRVRVIAGLTAGNKRPSTIQDLRSGRILRA</sequence>
<name>A0A3N0V0P8_9PROT</name>
<dbReference type="GO" id="GO:0002949">
    <property type="term" value="P:tRNA threonylcarbamoyladenosine modification"/>
    <property type="evidence" value="ECO:0007669"/>
    <property type="project" value="UniProtKB-UniRule"/>
</dbReference>
<feature type="domain" description="YrdC-like" evidence="10">
    <location>
        <begin position="1"/>
        <end position="180"/>
    </location>
</feature>
<gene>
    <name evidence="9" type="primary">tsaC</name>
    <name evidence="11" type="ORF">ED236_07820</name>
</gene>
<keyword evidence="4 9" id="KW-0819">tRNA processing</keyword>
<dbReference type="GO" id="GO:0061710">
    <property type="term" value="F:L-threonylcarbamoyladenylate synthase"/>
    <property type="evidence" value="ECO:0007669"/>
    <property type="project" value="UniProtKB-EC"/>
</dbReference>
<dbReference type="Gene3D" id="3.90.870.10">
    <property type="entry name" value="DHBP synthase"/>
    <property type="match status" value="1"/>
</dbReference>
<evidence type="ECO:0000256" key="5">
    <source>
        <dbReference type="ARBA" id="ARBA00022695"/>
    </source>
</evidence>
<keyword evidence="6 9" id="KW-0547">Nucleotide-binding</keyword>
<dbReference type="RefSeq" id="WP_123237394.1">
    <property type="nucleotide sequence ID" value="NZ_RJVP01000003.1"/>
</dbReference>
<evidence type="ECO:0000256" key="7">
    <source>
        <dbReference type="ARBA" id="ARBA00022840"/>
    </source>
</evidence>
<evidence type="ECO:0000256" key="9">
    <source>
        <dbReference type="HAMAP-Rule" id="MF_01852"/>
    </source>
</evidence>
<comment type="similarity">
    <text evidence="9">Belongs to the SUA5 family. TsaC subfamily.</text>
</comment>
<proteinExistence type="inferred from homology"/>